<proteinExistence type="predicted"/>
<keyword evidence="2" id="KW-0378">Hydrolase</keyword>
<dbReference type="InterPro" id="IPR029058">
    <property type="entry name" value="AB_hydrolase_fold"/>
</dbReference>
<dbReference type="Gene3D" id="3.40.50.1820">
    <property type="entry name" value="alpha/beta hydrolase"/>
    <property type="match status" value="1"/>
</dbReference>
<gene>
    <name evidence="2" type="ORF">GPZ80_29860</name>
</gene>
<protein>
    <submittedName>
        <fullName evidence="2">Alpha/beta fold hydrolase</fullName>
    </submittedName>
</protein>
<dbReference type="GO" id="GO:0016787">
    <property type="term" value="F:hydrolase activity"/>
    <property type="evidence" value="ECO:0007669"/>
    <property type="project" value="UniProtKB-KW"/>
</dbReference>
<dbReference type="Proteomes" id="UP000734823">
    <property type="component" value="Unassembled WGS sequence"/>
</dbReference>
<dbReference type="InterPro" id="IPR050471">
    <property type="entry name" value="AB_hydrolase"/>
</dbReference>
<dbReference type="PANTHER" id="PTHR43433">
    <property type="entry name" value="HYDROLASE, ALPHA/BETA FOLD FAMILY PROTEIN"/>
    <property type="match status" value="1"/>
</dbReference>
<feature type="domain" description="AB hydrolase-1" evidence="1">
    <location>
        <begin position="21"/>
        <end position="249"/>
    </location>
</feature>
<dbReference type="PRINTS" id="PR00111">
    <property type="entry name" value="ABHYDROLASE"/>
</dbReference>
<dbReference type="InterPro" id="IPR000073">
    <property type="entry name" value="AB_hydrolase_1"/>
</dbReference>
<dbReference type="Pfam" id="PF00561">
    <property type="entry name" value="Abhydrolase_1"/>
    <property type="match status" value="1"/>
</dbReference>
<reference evidence="2 3" key="1">
    <citation type="submission" date="2020-06" db="EMBL/GenBank/DDBJ databases">
        <title>Actinokineospora xiongansis sp. nov., isolated from soil of Baiyangdian.</title>
        <authorList>
            <person name="Zhang X."/>
        </authorList>
    </citation>
    <scope>NUCLEOTIDE SEQUENCE [LARGE SCALE GENOMIC DNA]</scope>
    <source>
        <strain evidence="2 3">HBU206404</strain>
    </source>
</reference>
<keyword evidence="3" id="KW-1185">Reference proteome</keyword>
<sequence length="262" mass="28451">MPIADLGDRKLHYIRRGEGAPLLLIQGMAGHHAIWGEPFLSLLEQDYDVVAFDHRGIGESDRADEPFTVAEMADDAAKLMAAVGWDDAHALGISMGGMVAQELAVRHPDRIRTLTLGCTYAGPGGSLEAPGPLRMVEAMNTGDVAKILRAGYEANLSPAFRADESRFKQFTDVSLSVRVPSPVILMQLQAILRHDAVAGLRNLDVPTLVVHGTEDEMIVAANGRHLASLVPDARLETMDGVGHLFWWEQPERSAALVRAHAR</sequence>
<evidence type="ECO:0000259" key="1">
    <source>
        <dbReference type="Pfam" id="PF00561"/>
    </source>
</evidence>
<dbReference type="EMBL" id="JABVED010000029">
    <property type="protein sequence ID" value="MBC6451373.1"/>
    <property type="molecule type" value="Genomic_DNA"/>
</dbReference>
<comment type="caution">
    <text evidence="2">The sequence shown here is derived from an EMBL/GenBank/DDBJ whole genome shotgun (WGS) entry which is preliminary data.</text>
</comment>
<name>A0ABR7LFV9_9PSEU</name>
<dbReference type="PANTHER" id="PTHR43433:SF5">
    <property type="entry name" value="AB HYDROLASE-1 DOMAIN-CONTAINING PROTEIN"/>
    <property type="match status" value="1"/>
</dbReference>
<dbReference type="RefSeq" id="WP_187224453.1">
    <property type="nucleotide sequence ID" value="NZ_JABVED010000029.1"/>
</dbReference>
<organism evidence="2 3">
    <name type="scientific">Actinokineospora xionganensis</name>
    <dbReference type="NCBI Taxonomy" id="2684470"/>
    <lineage>
        <taxon>Bacteria</taxon>
        <taxon>Bacillati</taxon>
        <taxon>Actinomycetota</taxon>
        <taxon>Actinomycetes</taxon>
        <taxon>Pseudonocardiales</taxon>
        <taxon>Pseudonocardiaceae</taxon>
        <taxon>Actinokineospora</taxon>
    </lineage>
</organism>
<evidence type="ECO:0000313" key="2">
    <source>
        <dbReference type="EMBL" id="MBC6451373.1"/>
    </source>
</evidence>
<accession>A0ABR7LFV9</accession>
<dbReference type="SUPFAM" id="SSF53474">
    <property type="entry name" value="alpha/beta-Hydrolases"/>
    <property type="match status" value="1"/>
</dbReference>
<evidence type="ECO:0000313" key="3">
    <source>
        <dbReference type="Proteomes" id="UP000734823"/>
    </source>
</evidence>